<dbReference type="GO" id="GO:0071916">
    <property type="term" value="F:dipeptide transmembrane transporter activity"/>
    <property type="evidence" value="ECO:0007669"/>
    <property type="project" value="TreeGrafter"/>
</dbReference>
<keyword evidence="6 7" id="KW-0472">Membrane</keyword>
<dbReference type="PROSITE" id="PS50928">
    <property type="entry name" value="ABC_TM1"/>
    <property type="match status" value="1"/>
</dbReference>
<keyword evidence="4 7" id="KW-0812">Transmembrane</keyword>
<accession>A0A099TY02</accession>
<dbReference type="EMBL" id="UGJE01000002">
    <property type="protein sequence ID" value="STQ87048.1"/>
    <property type="molecule type" value="Genomic_DNA"/>
</dbReference>
<comment type="similarity">
    <text evidence="7">Belongs to the binding-protein-dependent transport system permease family.</text>
</comment>
<evidence type="ECO:0000313" key="10">
    <source>
        <dbReference type="EMBL" id="TLE00147.1"/>
    </source>
</evidence>
<proteinExistence type="inferred from homology"/>
<protein>
    <submittedName>
        <fullName evidence="10">ABC transporter permease subunit</fullName>
    </submittedName>
    <submittedName>
        <fullName evidence="9">Nickel transport system permease NikB</fullName>
    </submittedName>
</protein>
<dbReference type="SUPFAM" id="SSF161098">
    <property type="entry name" value="MetI-like"/>
    <property type="match status" value="1"/>
</dbReference>
<feature type="transmembrane region" description="Helical" evidence="7">
    <location>
        <begin position="275"/>
        <end position="302"/>
    </location>
</feature>
<feature type="transmembrane region" description="Helical" evidence="7">
    <location>
        <begin position="102"/>
        <end position="122"/>
    </location>
</feature>
<dbReference type="RefSeq" id="WP_034556705.1">
    <property type="nucleotide sequence ID" value="NZ_FZML01000027.1"/>
</dbReference>
<keyword evidence="3" id="KW-1003">Cell membrane</keyword>
<dbReference type="Pfam" id="PF19300">
    <property type="entry name" value="BPD_transp_1_N"/>
    <property type="match status" value="1"/>
</dbReference>
<dbReference type="PANTHER" id="PTHR43163">
    <property type="entry name" value="DIPEPTIDE TRANSPORT SYSTEM PERMEASE PROTEIN DPPB-RELATED"/>
    <property type="match status" value="1"/>
</dbReference>
<evidence type="ECO:0000256" key="4">
    <source>
        <dbReference type="ARBA" id="ARBA00022692"/>
    </source>
</evidence>
<evidence type="ECO:0000313" key="11">
    <source>
        <dbReference type="Proteomes" id="UP000029922"/>
    </source>
</evidence>
<dbReference type="Pfam" id="PF00528">
    <property type="entry name" value="BPD_transp_1"/>
    <property type="match status" value="1"/>
</dbReference>
<evidence type="ECO:0000256" key="6">
    <source>
        <dbReference type="ARBA" id="ARBA00023136"/>
    </source>
</evidence>
<dbReference type="STRING" id="216.LS73_00605"/>
<name>A0A099TY02_9HELI</name>
<reference evidence="9 12" key="2">
    <citation type="submission" date="2018-06" db="EMBL/GenBank/DDBJ databases">
        <authorList>
            <consortium name="Pathogen Informatics"/>
            <person name="Doyle S."/>
        </authorList>
    </citation>
    <scope>NUCLEOTIDE SEQUENCE [LARGE SCALE GENOMIC DNA]</scope>
    <source>
        <strain evidence="9 12">NCTC12714</strain>
    </source>
</reference>
<dbReference type="PANTHER" id="PTHR43163:SF6">
    <property type="entry name" value="DIPEPTIDE TRANSPORT SYSTEM PERMEASE PROTEIN DPPB-RELATED"/>
    <property type="match status" value="1"/>
</dbReference>
<feature type="transmembrane region" description="Helical" evidence="7">
    <location>
        <begin position="134"/>
        <end position="164"/>
    </location>
</feature>
<evidence type="ECO:0000256" key="7">
    <source>
        <dbReference type="RuleBase" id="RU363032"/>
    </source>
</evidence>
<dbReference type="InterPro" id="IPR035906">
    <property type="entry name" value="MetI-like_sf"/>
</dbReference>
<comment type="subcellular location">
    <subcellularLocation>
        <location evidence="1 7">Cell membrane</location>
        <topology evidence="1 7">Multi-pass membrane protein</topology>
    </subcellularLocation>
</comment>
<evidence type="ECO:0000313" key="12">
    <source>
        <dbReference type="Proteomes" id="UP000255139"/>
    </source>
</evidence>
<dbReference type="InterPro" id="IPR000515">
    <property type="entry name" value="MetI-like"/>
</dbReference>
<evidence type="ECO:0000256" key="1">
    <source>
        <dbReference type="ARBA" id="ARBA00004651"/>
    </source>
</evidence>
<evidence type="ECO:0000313" key="9">
    <source>
        <dbReference type="EMBL" id="STQ87048.1"/>
    </source>
</evidence>
<keyword evidence="5 7" id="KW-1133">Transmembrane helix</keyword>
<evidence type="ECO:0000256" key="5">
    <source>
        <dbReference type="ARBA" id="ARBA00022989"/>
    </source>
</evidence>
<dbReference type="GO" id="GO:0005886">
    <property type="term" value="C:plasma membrane"/>
    <property type="evidence" value="ECO:0007669"/>
    <property type="project" value="UniProtKB-SubCell"/>
</dbReference>
<dbReference type="OrthoDB" id="9778910at2"/>
<dbReference type="Proteomes" id="UP000255139">
    <property type="component" value="Unassembled WGS sequence"/>
</dbReference>
<keyword evidence="12" id="KW-1185">Reference proteome</keyword>
<organism evidence="9 12">
    <name type="scientific">Helicobacter muridarum</name>
    <dbReference type="NCBI Taxonomy" id="216"/>
    <lineage>
        <taxon>Bacteria</taxon>
        <taxon>Pseudomonadati</taxon>
        <taxon>Campylobacterota</taxon>
        <taxon>Epsilonproteobacteria</taxon>
        <taxon>Campylobacterales</taxon>
        <taxon>Helicobacteraceae</taxon>
        <taxon>Helicobacter</taxon>
    </lineage>
</organism>
<dbReference type="AlphaFoldDB" id="A0A099TY02"/>
<feature type="transmembrane region" description="Helical" evidence="7">
    <location>
        <begin position="176"/>
        <end position="195"/>
    </location>
</feature>
<reference evidence="10 11" key="1">
    <citation type="journal article" date="2014" name="Genome Announc.">
        <title>Draft genome sequences of eight enterohepatic helicobacter species isolated from both laboratory and wild rodents.</title>
        <authorList>
            <person name="Sheh A."/>
            <person name="Shen Z."/>
            <person name="Fox J.G."/>
        </authorList>
    </citation>
    <scope>NUCLEOTIDE SEQUENCE [LARGE SCALE GENOMIC DNA]</scope>
    <source>
        <strain evidence="10 11">ST1</strain>
    </source>
</reference>
<feature type="transmembrane region" description="Helical" evidence="7">
    <location>
        <begin position="5"/>
        <end position="27"/>
    </location>
</feature>
<evidence type="ECO:0000256" key="3">
    <source>
        <dbReference type="ARBA" id="ARBA00022475"/>
    </source>
</evidence>
<dbReference type="CDD" id="cd06261">
    <property type="entry name" value="TM_PBP2"/>
    <property type="match status" value="1"/>
</dbReference>
<sequence>MFQYFLFRILSIIPILLVASFVIFALLRLSGTDPITQYLIHSNLPQTQELVESLRHEFGLDKPILQQYLMWLQQASRLDFGTSFITGRSVSNDFMYFLPNTFLLVGLSFLIILCVSIPLGILSSKYKDKIPDLIIRFFCFIGVCIPNFWLAFVLIIIFAIYLDWLPALGLDSPQSFILPCLSISLMSSCINTRLIRTNMLEIRKERHIVYAKLRALDSKKITLKHIFYNASLPIVTAFGMHIGELIGGALLIENIFAIPGIGLYSLQGIANHDYPIIQCFVVVLCLAFVVCNLLVDMLLIILDPRLRSEVMKSKQISDN</sequence>
<evidence type="ECO:0000256" key="2">
    <source>
        <dbReference type="ARBA" id="ARBA00022448"/>
    </source>
</evidence>
<dbReference type="EMBL" id="JRPD02000010">
    <property type="protein sequence ID" value="TLE00147.1"/>
    <property type="molecule type" value="Genomic_DNA"/>
</dbReference>
<dbReference type="Proteomes" id="UP000029922">
    <property type="component" value="Unassembled WGS sequence"/>
</dbReference>
<feature type="domain" description="ABC transmembrane type-1" evidence="8">
    <location>
        <begin position="98"/>
        <end position="295"/>
    </location>
</feature>
<gene>
    <name evidence="9" type="primary">nikB</name>
    <name evidence="10" type="ORF">LS73_005515</name>
    <name evidence="9" type="ORF">NCTC12714_01860</name>
</gene>
<dbReference type="Gene3D" id="1.10.3720.10">
    <property type="entry name" value="MetI-like"/>
    <property type="match status" value="1"/>
</dbReference>
<evidence type="ECO:0000259" key="8">
    <source>
        <dbReference type="PROSITE" id="PS50928"/>
    </source>
</evidence>
<keyword evidence="2 7" id="KW-0813">Transport</keyword>
<dbReference type="InterPro" id="IPR045621">
    <property type="entry name" value="BPD_transp_1_N"/>
</dbReference>